<protein>
    <submittedName>
        <fullName evidence="8">N-acetyl-ornithine/N-acetyl-lysine deacetylase</fullName>
    </submittedName>
</protein>
<dbReference type="EMBL" id="ACJX03000001">
    <property type="protein sequence ID" value="KRT36314.1"/>
    <property type="molecule type" value="Genomic_DNA"/>
</dbReference>
<dbReference type="GO" id="GO:0050897">
    <property type="term" value="F:cobalt ion binding"/>
    <property type="evidence" value="ECO:0007669"/>
    <property type="project" value="InterPro"/>
</dbReference>
<evidence type="ECO:0000256" key="4">
    <source>
        <dbReference type="ARBA" id="ARBA00022801"/>
    </source>
</evidence>
<evidence type="ECO:0000256" key="7">
    <source>
        <dbReference type="ARBA" id="ARBA00023285"/>
    </source>
</evidence>
<evidence type="ECO:0000313" key="8">
    <source>
        <dbReference type="EMBL" id="KRT36314.1"/>
    </source>
</evidence>
<keyword evidence="2" id="KW-0028">Amino-acid biosynthesis</keyword>
<evidence type="ECO:0000256" key="6">
    <source>
        <dbReference type="ARBA" id="ARBA00023154"/>
    </source>
</evidence>
<keyword evidence="9" id="KW-1185">Reference proteome</keyword>
<dbReference type="Proteomes" id="UP000005273">
    <property type="component" value="Unassembled WGS sequence"/>
</dbReference>
<dbReference type="InterPro" id="IPR002933">
    <property type="entry name" value="Peptidase_M20"/>
</dbReference>
<keyword evidence="1" id="KW-0963">Cytoplasm</keyword>
<dbReference type="AlphaFoldDB" id="A0A0T5XD92"/>
<evidence type="ECO:0000256" key="3">
    <source>
        <dbReference type="ARBA" id="ARBA00022723"/>
    </source>
</evidence>
<name>A0A0T5XD92_9BACT</name>
<dbReference type="PROSITE" id="PS00759">
    <property type="entry name" value="ARGE_DAPE_CPG2_2"/>
    <property type="match status" value="1"/>
</dbReference>
<keyword evidence="3" id="KW-0479">Metal-binding</keyword>
<dbReference type="InterPro" id="IPR010175">
    <property type="entry name" value="LysK"/>
</dbReference>
<keyword evidence="5" id="KW-0862">Zinc</keyword>
<dbReference type="InterPro" id="IPR001261">
    <property type="entry name" value="ArgE/DapE_CS"/>
</dbReference>
<proteinExistence type="predicted"/>
<comment type="caution">
    <text evidence="8">The sequence shown here is derived from an EMBL/GenBank/DDBJ whole genome shotgun (WGS) entry which is preliminary data.</text>
</comment>
<dbReference type="RefSeq" id="WP_057940974.1">
    <property type="nucleotide sequence ID" value="NZ_ACJX03000001.1"/>
</dbReference>
<dbReference type="GO" id="GO:0009085">
    <property type="term" value="P:lysine biosynthetic process"/>
    <property type="evidence" value="ECO:0007669"/>
    <property type="project" value="UniProtKB-KW"/>
</dbReference>
<evidence type="ECO:0000256" key="5">
    <source>
        <dbReference type="ARBA" id="ARBA00022833"/>
    </source>
</evidence>
<dbReference type="GO" id="GO:0016811">
    <property type="term" value="F:hydrolase activity, acting on carbon-nitrogen (but not peptide) bonds, in linear amides"/>
    <property type="evidence" value="ECO:0007669"/>
    <property type="project" value="InterPro"/>
</dbReference>
<gene>
    <name evidence="8" type="ORF">HMPREF1705_03590</name>
</gene>
<dbReference type="InterPro" id="IPR050072">
    <property type="entry name" value="Peptidase_M20A"/>
</dbReference>
<dbReference type="PANTHER" id="PTHR43808">
    <property type="entry name" value="ACETYLORNITHINE DEACETYLASE"/>
    <property type="match status" value="1"/>
</dbReference>
<evidence type="ECO:0000256" key="2">
    <source>
        <dbReference type="ARBA" id="ARBA00022605"/>
    </source>
</evidence>
<keyword evidence="7" id="KW-0170">Cobalt</keyword>
<reference evidence="9" key="1">
    <citation type="submission" date="2012-09" db="EMBL/GenBank/DDBJ databases">
        <authorList>
            <person name="Weinstock G."/>
            <person name="Sodergren E."/>
            <person name="Clifton S."/>
            <person name="Fulton L."/>
            <person name="Fulton B."/>
            <person name="Courtney L."/>
            <person name="Fronick C."/>
            <person name="Harrison M."/>
            <person name="Strong C."/>
            <person name="Farmer C."/>
            <person name="Delehaunty K."/>
            <person name="Markovic C."/>
            <person name="Hall O."/>
            <person name="Minx P."/>
            <person name="Tomlinson C."/>
            <person name="Mitreva M."/>
            <person name="Nelson J."/>
            <person name="Hou S."/>
            <person name="Wollam A."/>
            <person name="Pepin K.H."/>
            <person name="Johnson M."/>
            <person name="Bhonagiri V."/>
            <person name="Nash W.E."/>
            <person name="Suruliraj S."/>
            <person name="Warren W."/>
            <person name="Chinwalla A."/>
            <person name="Mardis E.R."/>
            <person name="Wilson R.K."/>
        </authorList>
    </citation>
    <scope>NUCLEOTIDE SEQUENCE [LARGE SCALE GENOMIC DNA]</scope>
    <source>
        <strain evidence="9">OS1</strain>
    </source>
</reference>
<dbReference type="Gene3D" id="3.40.630.10">
    <property type="entry name" value="Zn peptidases"/>
    <property type="match status" value="2"/>
</dbReference>
<dbReference type="SUPFAM" id="SSF53187">
    <property type="entry name" value="Zn-dependent exopeptidases"/>
    <property type="match status" value="1"/>
</dbReference>
<dbReference type="STRING" id="592015.HMPREF1705_03590"/>
<evidence type="ECO:0000313" key="9">
    <source>
        <dbReference type="Proteomes" id="UP000005273"/>
    </source>
</evidence>
<dbReference type="NCBIfam" id="TIGR01902">
    <property type="entry name" value="dapE-lys-deAc"/>
    <property type="match status" value="1"/>
</dbReference>
<dbReference type="eggNOG" id="COG0624">
    <property type="taxonomic scope" value="Bacteria"/>
</dbReference>
<dbReference type="OrthoDB" id="9792335at2"/>
<organism evidence="8 9">
    <name type="scientific">Acetomicrobium hydrogeniformans ATCC BAA-1850</name>
    <dbReference type="NCBI Taxonomy" id="592015"/>
    <lineage>
        <taxon>Bacteria</taxon>
        <taxon>Thermotogati</taxon>
        <taxon>Synergistota</taxon>
        <taxon>Synergistia</taxon>
        <taxon>Synergistales</taxon>
        <taxon>Acetomicrobiaceae</taxon>
        <taxon>Acetomicrobium</taxon>
    </lineage>
</organism>
<accession>A0A0T5XD92</accession>
<dbReference type="Pfam" id="PF01546">
    <property type="entry name" value="Peptidase_M20"/>
    <property type="match status" value="1"/>
</dbReference>
<keyword evidence="6" id="KW-0457">Lysine biosynthesis</keyword>
<dbReference type="GO" id="GO:0008270">
    <property type="term" value="F:zinc ion binding"/>
    <property type="evidence" value="ECO:0007669"/>
    <property type="project" value="InterPro"/>
</dbReference>
<dbReference type="PANTHER" id="PTHR43808:SF28">
    <property type="entry name" value="[LYSW]-LYSINE_[LYSW]-ORNITHINE HYDROLASE"/>
    <property type="match status" value="1"/>
</dbReference>
<evidence type="ECO:0000256" key="1">
    <source>
        <dbReference type="ARBA" id="ARBA00022490"/>
    </source>
</evidence>
<keyword evidence="4" id="KW-0378">Hydrolase</keyword>
<sequence length="358" mass="38718">MSAERNLLFDLVSIASASYKEAEACDYLNARLPSLGWDKSYIDYVGNVVATKGEGDNEIILLGHIDTVEGGPKPKVEDDTLWGRGAVDAKGPLCAMAIAGGKVKLARNCKLTLIAAIGEESDSRGILYRLPLHKPKACIVGEPSNTRGITIGYRGCIRAILKAKDGGGHRSADAGPLTSVTLAASEILNRLRSNDQSGKSIAYSPSGAIVSMRGQERGRRTAKMELDIRVPIGGTLEEYRLLVEKICKKYKKYKVEYDIALAIPPHVTDKNNIVAKAFRTALRRQKLEPRVVVKSGTADFNHAAAWDCPMVAYGPGDSTLDHTMTEHIVLSEYLKSIDVLETAIVLISSYVSSGVGFL</sequence>